<sequence>GEHLNLPIDIVTTLEEEDSVSSDTTTNSPPHQYRDSQLNGDSDHTETGESFELFNDRETTVEEDTASCETTTAFQSVASPTLQHPETEINDVTTANETTDAEIVGAPTVRGKKPKRVYRIKAPTYCECHKEIKGKCAPCQIRELKMLVQEKDKQLKIVRSYQVKATVDLAKLKCKLKEKDKKLNTSSKHLARMRQYAVDCVETISKLKDDVATLTENQLDKKIKHLTHGERVIINTFIMKGKAELKADTGRAYGMKYDAGFLMQCLLLKLKSSSTYNHLRNNKILPHPSPSTIRRRLSSSECKFGFNELALENIKKAMANLPESERWGSIMWDEVSLKKDLTWHSSRLEWHGIVDFGEDITGAVKSGIATHALVLMFRPYRVNWVQPFACFASKNAASFTILHEVIVKGIVLLHNNNAIVKNLVCDGCSSNKAAMTLFGIHGKKSREKVEKDNSYFMKHPMDPSIKIYWLFDAPHLLKCTRNQILTHKEVQYGGSTARFIYYKRLHKLEKKIIFGGRLNLLSLTSTQLILRMT</sequence>
<dbReference type="InterPro" id="IPR048365">
    <property type="entry name" value="TNP-like_RNaseH_N"/>
</dbReference>
<evidence type="ECO:0000313" key="3">
    <source>
        <dbReference type="EMBL" id="KZS19927.1"/>
    </source>
</evidence>
<evidence type="ECO:0000256" key="1">
    <source>
        <dbReference type="SAM" id="MobiDB-lite"/>
    </source>
</evidence>
<feature type="domain" description="Transposable element P transposase-like RNase H" evidence="2">
    <location>
        <begin position="302"/>
        <end position="439"/>
    </location>
</feature>
<evidence type="ECO:0000259" key="2">
    <source>
        <dbReference type="Pfam" id="PF21787"/>
    </source>
</evidence>
<comment type="caution">
    <text evidence="3">The sequence shown here is derived from an EMBL/GenBank/DDBJ whole genome shotgun (WGS) entry which is preliminary data.</text>
</comment>
<evidence type="ECO:0000313" key="4">
    <source>
        <dbReference type="Proteomes" id="UP000076858"/>
    </source>
</evidence>
<dbReference type="Pfam" id="PF21787">
    <property type="entry name" value="TNP-like_RNaseH_N"/>
    <property type="match status" value="1"/>
</dbReference>
<gene>
    <name evidence="3" type="ORF">APZ42_013515</name>
</gene>
<feature type="region of interest" description="Disordered" evidence="1">
    <location>
        <begin position="1"/>
        <end position="52"/>
    </location>
</feature>
<dbReference type="Proteomes" id="UP000076858">
    <property type="component" value="Unassembled WGS sequence"/>
</dbReference>
<organism evidence="3 4">
    <name type="scientific">Daphnia magna</name>
    <dbReference type="NCBI Taxonomy" id="35525"/>
    <lineage>
        <taxon>Eukaryota</taxon>
        <taxon>Metazoa</taxon>
        <taxon>Ecdysozoa</taxon>
        <taxon>Arthropoda</taxon>
        <taxon>Crustacea</taxon>
        <taxon>Branchiopoda</taxon>
        <taxon>Diplostraca</taxon>
        <taxon>Cladocera</taxon>
        <taxon>Anomopoda</taxon>
        <taxon>Daphniidae</taxon>
        <taxon>Daphnia</taxon>
    </lineage>
</organism>
<name>A0A162QSY4_9CRUS</name>
<keyword evidence="4" id="KW-1185">Reference proteome</keyword>
<dbReference type="OrthoDB" id="6387192at2759"/>
<proteinExistence type="predicted"/>
<reference evidence="3 4" key="1">
    <citation type="submission" date="2016-03" db="EMBL/GenBank/DDBJ databases">
        <title>EvidentialGene: Evidence-directed Construction of Genes on Genomes.</title>
        <authorList>
            <person name="Gilbert D.G."/>
            <person name="Choi J.-H."/>
            <person name="Mockaitis K."/>
            <person name="Colbourne J."/>
            <person name="Pfrender M."/>
        </authorList>
    </citation>
    <scope>NUCLEOTIDE SEQUENCE [LARGE SCALE GENOMIC DNA]</scope>
    <source>
        <strain evidence="3 4">Xinb3</strain>
        <tissue evidence="3">Complete organism</tissue>
    </source>
</reference>
<dbReference type="EMBL" id="LRGB01000292">
    <property type="protein sequence ID" value="KZS19927.1"/>
    <property type="molecule type" value="Genomic_DNA"/>
</dbReference>
<protein>
    <recommendedName>
        <fullName evidence="2">Transposable element P transposase-like RNase H domain-containing protein</fullName>
    </recommendedName>
</protein>
<dbReference type="AlphaFoldDB" id="A0A162QSY4"/>
<feature type="compositionally biased region" description="Polar residues" evidence="1">
    <location>
        <begin position="21"/>
        <end position="40"/>
    </location>
</feature>
<accession>A0A162QSY4</accession>
<feature type="non-terminal residue" evidence="3">
    <location>
        <position position="1"/>
    </location>
</feature>